<dbReference type="InterPro" id="IPR039663">
    <property type="entry name" value="AIP/AIPL1/TTC9"/>
</dbReference>
<reference evidence="6" key="2">
    <citation type="submission" date="2009-11" db="EMBL/GenBank/DDBJ databases">
        <title>The Genome Sequence of Allomyces macrogynus strain ATCC 38327.</title>
        <authorList>
            <consortium name="The Broad Institute Genome Sequencing Platform"/>
            <person name="Russ C."/>
            <person name="Cuomo C."/>
            <person name="Shea T."/>
            <person name="Young S.K."/>
            <person name="Zeng Q."/>
            <person name="Koehrsen M."/>
            <person name="Haas B."/>
            <person name="Borodovsky M."/>
            <person name="Guigo R."/>
            <person name="Alvarado L."/>
            <person name="Berlin A."/>
            <person name="Borenstein D."/>
            <person name="Chen Z."/>
            <person name="Engels R."/>
            <person name="Freedman E."/>
            <person name="Gellesch M."/>
            <person name="Goldberg J."/>
            <person name="Griggs A."/>
            <person name="Gujja S."/>
            <person name="Heiman D."/>
            <person name="Hepburn T."/>
            <person name="Howarth C."/>
            <person name="Jen D."/>
            <person name="Larson L."/>
            <person name="Lewis B."/>
            <person name="Mehta T."/>
            <person name="Park D."/>
            <person name="Pearson M."/>
            <person name="Roberts A."/>
            <person name="Saif S."/>
            <person name="Shenoy N."/>
            <person name="Sisk P."/>
            <person name="Stolte C."/>
            <person name="Sykes S."/>
            <person name="Walk T."/>
            <person name="White J."/>
            <person name="Yandava C."/>
            <person name="Burger G."/>
            <person name="Gray M.W."/>
            <person name="Holland P.W.H."/>
            <person name="King N."/>
            <person name="Lang F.B.F."/>
            <person name="Roger A.J."/>
            <person name="Ruiz-Trillo I."/>
            <person name="Lander E."/>
            <person name="Nusbaum C."/>
        </authorList>
    </citation>
    <scope>NUCLEOTIDE SEQUENCE [LARGE SCALE GENOMIC DNA]</scope>
    <source>
        <strain evidence="6">ATCC 38327</strain>
    </source>
</reference>
<dbReference type="InterPro" id="IPR001179">
    <property type="entry name" value="PPIase_FKBP_dom"/>
</dbReference>
<reference evidence="5 6" key="1">
    <citation type="submission" date="2009-11" db="EMBL/GenBank/DDBJ databases">
        <title>Annotation of Allomyces macrogynus ATCC 38327.</title>
        <authorList>
            <consortium name="The Broad Institute Genome Sequencing Platform"/>
            <person name="Russ C."/>
            <person name="Cuomo C."/>
            <person name="Burger G."/>
            <person name="Gray M.W."/>
            <person name="Holland P.W.H."/>
            <person name="King N."/>
            <person name="Lang F.B.F."/>
            <person name="Roger A.J."/>
            <person name="Ruiz-Trillo I."/>
            <person name="Young S.K."/>
            <person name="Zeng Q."/>
            <person name="Gargeya S."/>
            <person name="Fitzgerald M."/>
            <person name="Haas B."/>
            <person name="Abouelleil A."/>
            <person name="Alvarado L."/>
            <person name="Arachchi H.M."/>
            <person name="Berlin A."/>
            <person name="Chapman S.B."/>
            <person name="Gearin G."/>
            <person name="Goldberg J."/>
            <person name="Griggs A."/>
            <person name="Gujja S."/>
            <person name="Hansen M."/>
            <person name="Heiman D."/>
            <person name="Howarth C."/>
            <person name="Larimer J."/>
            <person name="Lui A."/>
            <person name="MacDonald P.J.P."/>
            <person name="McCowen C."/>
            <person name="Montmayeur A."/>
            <person name="Murphy C."/>
            <person name="Neiman D."/>
            <person name="Pearson M."/>
            <person name="Priest M."/>
            <person name="Roberts A."/>
            <person name="Saif S."/>
            <person name="Shea T."/>
            <person name="Sisk P."/>
            <person name="Stolte C."/>
            <person name="Sykes S."/>
            <person name="Wortman J."/>
            <person name="Nusbaum C."/>
            <person name="Birren B."/>
        </authorList>
    </citation>
    <scope>NUCLEOTIDE SEQUENCE [LARGE SCALE GENOMIC DNA]</scope>
    <source>
        <strain evidence="5 6">ATCC 38327</strain>
    </source>
</reference>
<dbReference type="Pfam" id="PF00254">
    <property type="entry name" value="FKBP_C"/>
    <property type="match status" value="1"/>
</dbReference>
<dbReference type="SUPFAM" id="SSF54534">
    <property type="entry name" value="FKBP-like"/>
    <property type="match status" value="1"/>
</dbReference>
<feature type="region of interest" description="Disordered" evidence="3">
    <location>
        <begin position="309"/>
        <end position="333"/>
    </location>
</feature>
<name>A0A0L0RXD1_ALLM3</name>
<dbReference type="Gene3D" id="3.10.50.40">
    <property type="match status" value="1"/>
</dbReference>
<dbReference type="eggNOG" id="KOG0545">
    <property type="taxonomic scope" value="Eukaryota"/>
</dbReference>
<keyword evidence="2" id="KW-0802">TPR repeat</keyword>
<keyword evidence="6" id="KW-1185">Reference proteome</keyword>
<feature type="domain" description="PPIase FKBP-type" evidence="4">
    <location>
        <begin position="132"/>
        <end position="179"/>
    </location>
</feature>
<accession>A0A0L0RXD1</accession>
<feature type="region of interest" description="Disordered" evidence="3">
    <location>
        <begin position="16"/>
        <end position="122"/>
    </location>
</feature>
<dbReference type="GO" id="GO:0003755">
    <property type="term" value="F:peptidyl-prolyl cis-trans isomerase activity"/>
    <property type="evidence" value="ECO:0007669"/>
    <property type="project" value="InterPro"/>
</dbReference>
<sequence length="452" mass="50099">MQKVTDDGGIVKIVLKPARAKNGDDDDQNQQPMAWVKGTNAKLHYKVTTAPFRQLEKAGSKSKVATTAPGNRRNDATARKRELKDSKEALHPKSERNGDDSDDDGASSAPTAPKAVYASPSGVQYTFDPSVRRTVADSTVDEEPFELRIGRKFMFPALETAVCTMRPGETSRFLLAPEYTDGFIQLESLLRKERAAADAQRAGRPAPAAAAHTCCMGLAVDAEKHADLYSTQGTPLEIEVILLDVQTQDQYERKVWEMSIVERYNEAPTHRARGTALVRSTPSDWSAARDAYRRSLELLEAVAQAPNVADARRERAHRGEPIDGPQARAPPIEHEDQVSSTWLDESLLAVRLNYALCSLKLSEYDAAAKQCTEILTSAPNHPKALFRRGLAHLRRGRDLELAERDFLAVLETGAMTRSDPEWAAAWQDLQGKWKAARQQESRLWRGVFLSAV</sequence>
<proteinExistence type="predicted"/>
<evidence type="ECO:0000313" key="6">
    <source>
        <dbReference type="Proteomes" id="UP000054350"/>
    </source>
</evidence>
<dbReference type="InterPro" id="IPR011990">
    <property type="entry name" value="TPR-like_helical_dom_sf"/>
</dbReference>
<evidence type="ECO:0000259" key="4">
    <source>
        <dbReference type="Pfam" id="PF00254"/>
    </source>
</evidence>
<evidence type="ECO:0000256" key="3">
    <source>
        <dbReference type="SAM" id="MobiDB-lite"/>
    </source>
</evidence>
<organism evidence="5 6">
    <name type="scientific">Allomyces macrogynus (strain ATCC 38327)</name>
    <name type="common">Allomyces javanicus var. macrogynus</name>
    <dbReference type="NCBI Taxonomy" id="578462"/>
    <lineage>
        <taxon>Eukaryota</taxon>
        <taxon>Fungi</taxon>
        <taxon>Fungi incertae sedis</taxon>
        <taxon>Blastocladiomycota</taxon>
        <taxon>Blastocladiomycetes</taxon>
        <taxon>Blastocladiales</taxon>
        <taxon>Blastocladiaceae</taxon>
        <taxon>Allomyces</taxon>
    </lineage>
</organism>
<dbReference type="PANTHER" id="PTHR11242:SF0">
    <property type="entry name" value="TPR_REGION DOMAIN-CONTAINING PROTEIN"/>
    <property type="match status" value="1"/>
</dbReference>
<dbReference type="SUPFAM" id="SSF48452">
    <property type="entry name" value="TPR-like"/>
    <property type="match status" value="1"/>
</dbReference>
<dbReference type="AlphaFoldDB" id="A0A0L0RXD1"/>
<dbReference type="Gene3D" id="1.25.40.10">
    <property type="entry name" value="Tetratricopeptide repeat domain"/>
    <property type="match status" value="1"/>
</dbReference>
<dbReference type="InterPro" id="IPR046357">
    <property type="entry name" value="PPIase_dom_sf"/>
</dbReference>
<evidence type="ECO:0000256" key="1">
    <source>
        <dbReference type="ARBA" id="ARBA00022737"/>
    </source>
</evidence>
<dbReference type="PANTHER" id="PTHR11242">
    <property type="entry name" value="ARYL HYDROCARBON RECEPTOR INTERACTING PROTEIN RELATED"/>
    <property type="match status" value="1"/>
</dbReference>
<dbReference type="STRING" id="578462.A0A0L0RXD1"/>
<dbReference type="Proteomes" id="UP000054350">
    <property type="component" value="Unassembled WGS sequence"/>
</dbReference>
<evidence type="ECO:0000256" key="2">
    <source>
        <dbReference type="ARBA" id="ARBA00022803"/>
    </source>
</evidence>
<gene>
    <name evidence="5" type="ORF">AMAG_00761</name>
</gene>
<keyword evidence="1" id="KW-0677">Repeat</keyword>
<feature type="compositionally biased region" description="Basic and acidic residues" evidence="3">
    <location>
        <begin position="310"/>
        <end position="321"/>
    </location>
</feature>
<feature type="compositionally biased region" description="Basic and acidic residues" evidence="3">
    <location>
        <begin position="72"/>
        <end position="99"/>
    </location>
</feature>
<dbReference type="OrthoDB" id="433738at2759"/>
<evidence type="ECO:0000313" key="5">
    <source>
        <dbReference type="EMBL" id="KNE54810.1"/>
    </source>
</evidence>
<dbReference type="EMBL" id="GG745328">
    <property type="protein sequence ID" value="KNE54810.1"/>
    <property type="molecule type" value="Genomic_DNA"/>
</dbReference>
<protein>
    <recommendedName>
        <fullName evidence="4">PPIase FKBP-type domain-containing protein</fullName>
    </recommendedName>
</protein>
<dbReference type="VEuPathDB" id="FungiDB:AMAG_00761"/>